<evidence type="ECO:0000313" key="3">
    <source>
        <dbReference type="Proteomes" id="UP000442535"/>
    </source>
</evidence>
<evidence type="ECO:0000256" key="1">
    <source>
        <dbReference type="ARBA" id="ARBA00009981"/>
    </source>
</evidence>
<accession>A0A7K0K4S0</accession>
<dbReference type="SUPFAM" id="SSF143120">
    <property type="entry name" value="YefM-like"/>
    <property type="match status" value="1"/>
</dbReference>
<keyword evidence="3" id="KW-1185">Reference proteome</keyword>
<sequence length="95" mass="10982">MNFYTARELRNTPKELWKDLEDDGMAVITKNGKPAALMFKVDGRTLEETAWAVRQVRFNETLRKMRVRAESMGFMTDEEIEAEIAAAREEMHDAA</sequence>
<protein>
    <submittedName>
        <fullName evidence="2">Type II toxin-antitoxin system Phd/YefM family antitoxin</fullName>
    </submittedName>
</protein>
<comment type="caution">
    <text evidence="2">The sequence shown here is derived from an EMBL/GenBank/DDBJ whole genome shotgun (WGS) entry which is preliminary data.</text>
</comment>
<reference evidence="2 3" key="1">
    <citation type="submission" date="2019-08" db="EMBL/GenBank/DDBJ databases">
        <title>In-depth cultivation of the pig gut microbiome towards novel bacterial diversity and tailored functional studies.</title>
        <authorList>
            <person name="Wylensek D."/>
            <person name="Hitch T.C.A."/>
            <person name="Clavel T."/>
        </authorList>
    </citation>
    <scope>NUCLEOTIDE SEQUENCE [LARGE SCALE GENOMIC DNA]</scope>
    <source>
        <strain evidence="2 3">RF-GAM-744-WT-7</strain>
    </source>
</reference>
<dbReference type="InterPro" id="IPR036165">
    <property type="entry name" value="YefM-like_sf"/>
</dbReference>
<dbReference type="Proteomes" id="UP000442535">
    <property type="component" value="Unassembled WGS sequence"/>
</dbReference>
<dbReference type="EMBL" id="VUMY01000020">
    <property type="protein sequence ID" value="MST50471.1"/>
    <property type="molecule type" value="Genomic_DNA"/>
</dbReference>
<proteinExistence type="inferred from homology"/>
<gene>
    <name evidence="2" type="ORF">FYJ63_09600</name>
</gene>
<organism evidence="2 3">
    <name type="scientific">Mobiluncus porci</name>
    <dbReference type="NCBI Taxonomy" id="2652278"/>
    <lineage>
        <taxon>Bacteria</taxon>
        <taxon>Bacillati</taxon>
        <taxon>Actinomycetota</taxon>
        <taxon>Actinomycetes</taxon>
        <taxon>Actinomycetales</taxon>
        <taxon>Actinomycetaceae</taxon>
        <taxon>Mobiluncus</taxon>
    </lineage>
</organism>
<evidence type="ECO:0000313" key="2">
    <source>
        <dbReference type="EMBL" id="MST50471.1"/>
    </source>
</evidence>
<name>A0A7K0K4S0_9ACTO</name>
<comment type="similarity">
    <text evidence="1">Belongs to the phD/YefM antitoxin family.</text>
</comment>
<dbReference type="AlphaFoldDB" id="A0A7K0K4S0"/>
<dbReference type="RefSeq" id="WP_154546172.1">
    <property type="nucleotide sequence ID" value="NZ_VUMY01000020.1"/>
</dbReference>